<comment type="similarity">
    <text evidence="2">Belongs to the fimbrial protein family.</text>
</comment>
<organism evidence="7 8">
    <name type="scientific">Salmonella bongori (strain ATCC 43975 / DSM 13772 / NCTC 12419)</name>
    <dbReference type="NCBI Taxonomy" id="218493"/>
    <lineage>
        <taxon>Bacteria</taxon>
        <taxon>Pseudomonadati</taxon>
        <taxon>Pseudomonadota</taxon>
        <taxon>Gammaproteobacteria</taxon>
        <taxon>Enterobacterales</taxon>
        <taxon>Enterobacteriaceae</taxon>
        <taxon>Salmonella</taxon>
    </lineage>
</organism>
<gene>
    <name evidence="7" type="primary">sbdD</name>
    <name evidence="7" type="ordered locus">SBG_3410</name>
</gene>
<dbReference type="KEGG" id="sbg:SBG_3410"/>
<dbReference type="RefSeq" id="WP_015703069.1">
    <property type="nucleotide sequence ID" value="NC_015761.1"/>
</dbReference>
<dbReference type="InterPro" id="IPR036937">
    <property type="entry name" value="Adhesion_dom_fimbrial_sf"/>
</dbReference>
<evidence type="ECO:0000256" key="3">
    <source>
        <dbReference type="ARBA" id="ARBA00022729"/>
    </source>
</evidence>
<dbReference type="Pfam" id="PF00419">
    <property type="entry name" value="Fimbrial"/>
    <property type="match status" value="1"/>
</dbReference>
<feature type="signal peptide" evidence="5">
    <location>
        <begin position="1"/>
        <end position="20"/>
    </location>
</feature>
<dbReference type="InterPro" id="IPR008966">
    <property type="entry name" value="Adhesion_dom_sf"/>
</dbReference>
<dbReference type="SUPFAM" id="SSF49401">
    <property type="entry name" value="Bacterial adhesins"/>
    <property type="match status" value="1"/>
</dbReference>
<evidence type="ECO:0000313" key="7">
    <source>
        <dbReference type="EMBL" id="CCC32458.1"/>
    </source>
</evidence>
<evidence type="ECO:0000256" key="1">
    <source>
        <dbReference type="ARBA" id="ARBA00004561"/>
    </source>
</evidence>
<sequence length="345" mass="37516">MNNIKYFLLLMVCFYHTVFAADTYCEADGGVHHSILVFTGTKISAAQNKAGKTINQHVDNGEQYKGVCHCNRDYSYVYFTAEDNPALQKMSMRSSIQYYYLDEYLDVGISIEVLGRGYLNVPFNNKPNDPDGSYTCTNNKNTTNFTSGSDAIIYFYVKEPFIGIVKIPATLLASLYATTSSLNPENTHKLSDVYIQGDITAPQECVINGGQTIEVDFGKILASEFSTTPGSALTDKKIPITASVKCTGMSSGQGVEVALHATQAGSLPTVIETSNADVGIKMYDELNNEVDVNGGRMETEMGSRSRLGEEDGEFIFSAAPASATGTRPKPGQFDASVTITMEIKN</sequence>
<dbReference type="GO" id="GO:0043709">
    <property type="term" value="P:cell adhesion involved in single-species biofilm formation"/>
    <property type="evidence" value="ECO:0007669"/>
    <property type="project" value="TreeGrafter"/>
</dbReference>
<protein>
    <submittedName>
        <fullName evidence="7">Putative fimbrial protein</fullName>
    </submittedName>
</protein>
<dbReference type="InterPro" id="IPR050263">
    <property type="entry name" value="Bact_Fimbrial_Adh_Pro"/>
</dbReference>
<dbReference type="PANTHER" id="PTHR33420:SF31">
    <property type="entry name" value="TYPE 1 FIMBRIN D-MANNOSE SPECIFIC ADHESIN"/>
    <property type="match status" value="1"/>
</dbReference>
<proteinExistence type="inferred from homology"/>
<dbReference type="Proteomes" id="UP000000289">
    <property type="component" value="Chromosome"/>
</dbReference>
<accession>A0A0K0HFQ3</accession>
<comment type="subcellular location">
    <subcellularLocation>
        <location evidence="1">Fimbrium</location>
    </subcellularLocation>
</comment>
<dbReference type="eggNOG" id="COG3539">
    <property type="taxonomic scope" value="Bacteria"/>
</dbReference>
<dbReference type="AlphaFoldDB" id="A0A0K0HFQ3"/>
<evidence type="ECO:0000256" key="4">
    <source>
        <dbReference type="ARBA" id="ARBA00023263"/>
    </source>
</evidence>
<keyword evidence="3 5" id="KW-0732">Signal</keyword>
<evidence type="ECO:0000256" key="5">
    <source>
        <dbReference type="SAM" id="SignalP"/>
    </source>
</evidence>
<evidence type="ECO:0000313" key="8">
    <source>
        <dbReference type="Proteomes" id="UP000000289"/>
    </source>
</evidence>
<feature type="chain" id="PRO_5005332018" evidence="5">
    <location>
        <begin position="21"/>
        <end position="345"/>
    </location>
</feature>
<dbReference type="InterPro" id="IPR000259">
    <property type="entry name" value="Adhesion_dom_fimbrial"/>
</dbReference>
<dbReference type="Gene3D" id="2.60.40.1090">
    <property type="entry name" value="Fimbrial-type adhesion domain"/>
    <property type="match status" value="1"/>
</dbReference>
<dbReference type="GO" id="GO:0009289">
    <property type="term" value="C:pilus"/>
    <property type="evidence" value="ECO:0007669"/>
    <property type="project" value="UniProtKB-SubCell"/>
</dbReference>
<evidence type="ECO:0000256" key="2">
    <source>
        <dbReference type="ARBA" id="ARBA00006671"/>
    </source>
</evidence>
<dbReference type="EMBL" id="FR877557">
    <property type="protein sequence ID" value="CCC32458.1"/>
    <property type="molecule type" value="Genomic_DNA"/>
</dbReference>
<feature type="domain" description="Fimbrial-type adhesion" evidence="6">
    <location>
        <begin position="194"/>
        <end position="343"/>
    </location>
</feature>
<name>A0A0K0HFQ3_SALBC</name>
<reference evidence="7 8" key="1">
    <citation type="journal article" date="2011" name="PLoS Pathog.">
        <title>Salmonella bongori provides insights into the evolution of the Salmonellae.</title>
        <authorList>
            <person name="Fookes M."/>
            <person name="Schroeder G.N."/>
            <person name="Langridge G.C."/>
            <person name="Blondel C.J."/>
            <person name="Mammina C."/>
            <person name="Connor T.R."/>
            <person name="Seth-Smith H."/>
            <person name="Vernikos G.S."/>
            <person name="Robinson K.S."/>
            <person name="Sanders M."/>
            <person name="Petty N.K."/>
            <person name="Kingsley R.A."/>
            <person name="Baumler A.J."/>
            <person name="Nuccio S.P."/>
            <person name="Contreras I."/>
            <person name="Santiviago C.A."/>
            <person name="Maskell D."/>
            <person name="Barrow P."/>
            <person name="Humphrey T."/>
            <person name="Nastasi A."/>
            <person name="Roberts M."/>
            <person name="Frankel G."/>
            <person name="Parkhill J."/>
            <person name="Dougan G."/>
            <person name="Thomson N.R."/>
        </authorList>
    </citation>
    <scope>NUCLEOTIDE SEQUENCE [LARGE SCALE GENOMIC DNA]</scope>
    <source>
        <strain evidence="8">ATCC 43975 / DSM 13772 / NCTC 12419</strain>
    </source>
</reference>
<evidence type="ECO:0000259" key="6">
    <source>
        <dbReference type="Pfam" id="PF00419"/>
    </source>
</evidence>
<dbReference type="PANTHER" id="PTHR33420">
    <property type="entry name" value="FIMBRIAL SUBUNIT ELFA-RELATED"/>
    <property type="match status" value="1"/>
</dbReference>
<dbReference type="GeneID" id="44982444"/>
<keyword evidence="4" id="KW-0281">Fimbrium</keyword>